<proteinExistence type="predicted"/>
<keyword evidence="4" id="KW-1185">Reference proteome</keyword>
<feature type="repeat" description="PPR" evidence="2">
    <location>
        <begin position="389"/>
        <end position="423"/>
    </location>
</feature>
<accession>A0A835D0S0</accession>
<evidence type="ECO:0000313" key="4">
    <source>
        <dbReference type="Proteomes" id="UP000655225"/>
    </source>
</evidence>
<dbReference type="PANTHER" id="PTHR24015">
    <property type="entry name" value="OS07G0578800 PROTEIN-RELATED"/>
    <property type="match status" value="1"/>
</dbReference>
<dbReference type="InterPro" id="IPR046960">
    <property type="entry name" value="PPR_At4g14850-like_plant"/>
</dbReference>
<sequence length="815" mass="90308">MKRFICFLSRPSFSPQESTTSIKTLVSHGLYSQALKASTALLDFHLTDQIYSLFIKSGFSIDIFLGSSLIDRFSKSGDLRRAHRLLLDMPDTDTVVWNALISGYARIQQTEPVFDLFNSLRCSGLKPDIFTLSSLIKACNNSKENGMAHAISLKMGFSSGVFVISGLLDNYSKSGDLCSAEKCFAECLVMDTVVWTAMMSGYIWNAELGNAREIFMEMRVLGLDLNKFSLTSVLGALSDIKEGEQIHGFSIKMGFLFSGSTHLSNAVMSIYCRCGSKLDGVKLFDEISEPDVVSWTARIGAAYDGEEALELFRLLCSRDMEMNEYTIVNVLSAIGTQRLLETGKQIQARCYKAGYLPGIFISNALISMYGKYGQLEDAKVVFDEMLSRDSVSWNSLITGYAENGLVGQALGVFSQIQNSSLEPTKFTLASVLEVLSYSDAPQQVMQIHSQIIKLGFATDDSMVTGLITAYGKCNGINESKRVFTEIDNIDLVHLNAMAATFTHAACHTDTLKLFRNTQKSDLEVDSITFSIALKACGALTDLEQGRSIHSLALKSGVDQCDFVGSAVVDVYCKCGSIADAEKAFRKVAKDNLAIWNAMIMGYAQHGHYQEVFKLLKKMCELGIDPDEITYLGILYSCSHAGLIKEAYTHLNSMFECHGVMPCLEHYACMVDLLGRAGHLEEAKRIIDKMPITPDAKIWQILLSACSIQGNVKLGRLAAQELLELQPENDSAYVLLSNLYASVNMWEDVGRMRRVMKEKRVSKEPGCSWIQVKGTVHSFFVDDTSHHDSIEIYMKLQELNKQMITAPEFEGDGVLF</sequence>
<dbReference type="AlphaFoldDB" id="A0A835D0S0"/>
<dbReference type="Pfam" id="PF01535">
    <property type="entry name" value="PPR"/>
    <property type="match status" value="6"/>
</dbReference>
<dbReference type="OMA" id="WNAMMMG"/>
<feature type="repeat" description="PPR" evidence="2">
    <location>
        <begin position="191"/>
        <end position="225"/>
    </location>
</feature>
<dbReference type="GO" id="GO:0003723">
    <property type="term" value="F:RNA binding"/>
    <property type="evidence" value="ECO:0007669"/>
    <property type="project" value="InterPro"/>
</dbReference>
<dbReference type="FunFam" id="1.25.40.10:FF:000366">
    <property type="entry name" value="Pentatricopeptide (PPR) repeat-containing protein"/>
    <property type="match status" value="1"/>
</dbReference>
<evidence type="ECO:0000256" key="1">
    <source>
        <dbReference type="ARBA" id="ARBA00022737"/>
    </source>
</evidence>
<dbReference type="InterPro" id="IPR011990">
    <property type="entry name" value="TPR-like_helical_dom_sf"/>
</dbReference>
<feature type="repeat" description="PPR" evidence="2">
    <location>
        <begin position="358"/>
        <end position="388"/>
    </location>
</feature>
<evidence type="ECO:0008006" key="5">
    <source>
        <dbReference type="Google" id="ProtNLM"/>
    </source>
</evidence>
<evidence type="ECO:0000313" key="3">
    <source>
        <dbReference type="EMBL" id="KAF8379567.1"/>
    </source>
</evidence>
<feature type="repeat" description="PPR" evidence="2">
    <location>
        <begin position="591"/>
        <end position="625"/>
    </location>
</feature>
<dbReference type="Pfam" id="PF20431">
    <property type="entry name" value="E_motif"/>
    <property type="match status" value="1"/>
</dbReference>
<dbReference type="NCBIfam" id="TIGR00756">
    <property type="entry name" value="PPR"/>
    <property type="match status" value="4"/>
</dbReference>
<dbReference type="FunFam" id="1.25.40.10:FF:000381">
    <property type="entry name" value="Pentatricopeptide repeat-containing protein"/>
    <property type="match status" value="1"/>
</dbReference>
<dbReference type="Proteomes" id="UP000655225">
    <property type="component" value="Unassembled WGS sequence"/>
</dbReference>
<comment type="caution">
    <text evidence="3">The sequence shown here is derived from an EMBL/GenBank/DDBJ whole genome shotgun (WGS) entry which is preliminary data.</text>
</comment>
<reference evidence="3 4" key="1">
    <citation type="submission" date="2020-04" db="EMBL/GenBank/DDBJ databases">
        <title>Plant Genome Project.</title>
        <authorList>
            <person name="Zhang R.-G."/>
        </authorList>
    </citation>
    <scope>NUCLEOTIDE SEQUENCE [LARGE SCALE GENOMIC DNA]</scope>
    <source>
        <strain evidence="3">YNK0</strain>
        <tissue evidence="3">Leaf</tissue>
    </source>
</reference>
<dbReference type="Pfam" id="PF13041">
    <property type="entry name" value="PPR_2"/>
    <property type="match status" value="3"/>
</dbReference>
<dbReference type="EMBL" id="JABCRI010000022">
    <property type="protein sequence ID" value="KAF8379567.1"/>
    <property type="molecule type" value="Genomic_DNA"/>
</dbReference>
<keyword evidence="1" id="KW-0677">Repeat</keyword>
<dbReference type="GO" id="GO:0009451">
    <property type="term" value="P:RNA modification"/>
    <property type="evidence" value="ECO:0007669"/>
    <property type="project" value="InterPro"/>
</dbReference>
<dbReference type="PROSITE" id="PS51375">
    <property type="entry name" value="PPR"/>
    <property type="match status" value="5"/>
</dbReference>
<dbReference type="SUPFAM" id="SSF48452">
    <property type="entry name" value="TPR-like"/>
    <property type="match status" value="1"/>
</dbReference>
<protein>
    <recommendedName>
        <fullName evidence="5">Pentatricopeptide repeat-containing protein</fullName>
    </recommendedName>
</protein>
<dbReference type="OrthoDB" id="1663914at2759"/>
<organism evidence="3 4">
    <name type="scientific">Tetracentron sinense</name>
    <name type="common">Spur-leaf</name>
    <dbReference type="NCBI Taxonomy" id="13715"/>
    <lineage>
        <taxon>Eukaryota</taxon>
        <taxon>Viridiplantae</taxon>
        <taxon>Streptophyta</taxon>
        <taxon>Embryophyta</taxon>
        <taxon>Tracheophyta</taxon>
        <taxon>Spermatophyta</taxon>
        <taxon>Magnoliopsida</taxon>
        <taxon>Trochodendrales</taxon>
        <taxon>Trochodendraceae</taxon>
        <taxon>Tetracentron</taxon>
    </lineage>
</organism>
<dbReference type="InterPro" id="IPR002885">
    <property type="entry name" value="PPR_rpt"/>
</dbReference>
<feature type="repeat" description="PPR" evidence="2">
    <location>
        <begin position="93"/>
        <end position="127"/>
    </location>
</feature>
<dbReference type="Gene3D" id="1.25.40.10">
    <property type="entry name" value="Tetratricopeptide repeat domain"/>
    <property type="match status" value="5"/>
</dbReference>
<name>A0A835D0S0_TETSI</name>
<gene>
    <name evidence="3" type="ORF">HHK36_029007</name>
</gene>
<dbReference type="PANTHER" id="PTHR24015:SF548">
    <property type="entry name" value="OS08G0340900 PROTEIN"/>
    <property type="match status" value="1"/>
</dbReference>
<dbReference type="FunFam" id="1.25.40.10:FF:000344">
    <property type="entry name" value="Pentatricopeptide repeat-containing protein"/>
    <property type="match status" value="1"/>
</dbReference>
<evidence type="ECO:0000256" key="2">
    <source>
        <dbReference type="PROSITE-ProRule" id="PRU00708"/>
    </source>
</evidence>
<dbReference type="InterPro" id="IPR046848">
    <property type="entry name" value="E_motif"/>
</dbReference>